<comment type="caution">
    <text evidence="4">The sequence shown here is derived from an EMBL/GenBank/DDBJ whole genome shotgun (WGS) entry which is preliminary data.</text>
</comment>
<gene>
    <name evidence="4" type="ORF">GWC95_19230</name>
</gene>
<evidence type="ECO:0000313" key="5">
    <source>
        <dbReference type="Proteomes" id="UP000753802"/>
    </source>
</evidence>
<keyword evidence="5" id="KW-1185">Reference proteome</keyword>
<dbReference type="Proteomes" id="UP000753802">
    <property type="component" value="Unassembled WGS sequence"/>
</dbReference>
<evidence type="ECO:0000313" key="4">
    <source>
        <dbReference type="EMBL" id="NCI52066.1"/>
    </source>
</evidence>
<organism evidence="4 5">
    <name type="scientific">Sediminibacterium roseum</name>
    <dbReference type="NCBI Taxonomy" id="1978412"/>
    <lineage>
        <taxon>Bacteria</taxon>
        <taxon>Pseudomonadati</taxon>
        <taxon>Bacteroidota</taxon>
        <taxon>Chitinophagia</taxon>
        <taxon>Chitinophagales</taxon>
        <taxon>Chitinophagaceae</taxon>
        <taxon>Sediminibacterium</taxon>
    </lineage>
</organism>
<evidence type="ECO:0000256" key="2">
    <source>
        <dbReference type="SAM" id="Coils"/>
    </source>
</evidence>
<keyword evidence="2" id="KW-0175">Coiled coil</keyword>
<dbReference type="PANTHER" id="PTHR46268">
    <property type="entry name" value="STRESS RESPONSE PROTEIN NHAX"/>
    <property type="match status" value="1"/>
</dbReference>
<protein>
    <submittedName>
        <fullName evidence="4">Universal stress protein</fullName>
    </submittedName>
</protein>
<dbReference type="PANTHER" id="PTHR46268:SF6">
    <property type="entry name" value="UNIVERSAL STRESS PROTEIN UP12"/>
    <property type="match status" value="1"/>
</dbReference>
<accession>A0ABW9ZY23</accession>
<dbReference type="EMBL" id="JAACJS010000015">
    <property type="protein sequence ID" value="NCI52066.1"/>
    <property type="molecule type" value="Genomic_DNA"/>
</dbReference>
<dbReference type="SUPFAM" id="SSF52402">
    <property type="entry name" value="Adenine nucleotide alpha hydrolases-like"/>
    <property type="match status" value="2"/>
</dbReference>
<dbReference type="RefSeq" id="WP_161820324.1">
    <property type="nucleotide sequence ID" value="NZ_JAACJS010000015.1"/>
</dbReference>
<dbReference type="InterPro" id="IPR006016">
    <property type="entry name" value="UspA"/>
</dbReference>
<feature type="domain" description="UspA" evidence="3">
    <location>
        <begin position="1"/>
        <end position="141"/>
    </location>
</feature>
<reference evidence="4 5" key="1">
    <citation type="submission" date="2020-01" db="EMBL/GenBank/DDBJ databases">
        <title>Genome analysis.</title>
        <authorList>
            <person name="Wu S."/>
            <person name="Wang G."/>
        </authorList>
    </citation>
    <scope>NUCLEOTIDE SEQUENCE [LARGE SCALE GENOMIC DNA]</scope>
    <source>
        <strain evidence="4 5">SYL130</strain>
    </source>
</reference>
<comment type="similarity">
    <text evidence="1">Belongs to the universal stress protein A family.</text>
</comment>
<feature type="coiled-coil region" evidence="2">
    <location>
        <begin position="58"/>
        <end position="85"/>
    </location>
</feature>
<evidence type="ECO:0000259" key="3">
    <source>
        <dbReference type="Pfam" id="PF00582"/>
    </source>
</evidence>
<proteinExistence type="inferred from homology"/>
<dbReference type="CDD" id="cd00293">
    <property type="entry name" value="USP-like"/>
    <property type="match status" value="1"/>
</dbReference>
<dbReference type="Pfam" id="PF00582">
    <property type="entry name" value="Usp"/>
    <property type="match status" value="1"/>
</dbReference>
<dbReference type="Gene3D" id="3.40.50.12370">
    <property type="match status" value="1"/>
</dbReference>
<evidence type="ECO:0000256" key="1">
    <source>
        <dbReference type="ARBA" id="ARBA00008791"/>
    </source>
</evidence>
<sequence>MRPIICPTDFSVLSSAAARYAADMCAVLGAKLCLVHVCPLPVTVAEVPIPPYPFDHTISEAEHMITELKEKLLHHTKEAIEIETEVRMGFLMTELADYCKQQQPYAVVMGAENAKGLERLVAGASTFTAITKLPWPVIVVPEDAVFSGIKKIALACDLKDVVETIPEKQIVALVKAFHAELHVLHIGGDAGSFTPGSVAESGLLQEMLDQVDPVYHFIEGDDVEQTIVAFLDKHSFDMLFVFPKHHNLFTRIFQHSRSKRLVLQSHIPVAALHEN</sequence>
<name>A0ABW9ZY23_9BACT</name>